<evidence type="ECO:0000313" key="3">
    <source>
        <dbReference type="EMBL" id="CAD8163473.1"/>
    </source>
</evidence>
<dbReference type="PANTHER" id="PTHR19920:SF0">
    <property type="entry name" value="CYTOSOLIC IRON-SULFUR PROTEIN ASSEMBLY PROTEIN CIAO1-RELATED"/>
    <property type="match status" value="1"/>
</dbReference>
<dbReference type="EMBL" id="CAJJDP010000043">
    <property type="protein sequence ID" value="CAD8163473.1"/>
    <property type="molecule type" value="Genomic_DNA"/>
</dbReference>
<comment type="caution">
    <text evidence="3">The sequence shown here is derived from an EMBL/GenBank/DDBJ whole genome shotgun (WGS) entry which is preliminary data.</text>
</comment>
<dbReference type="PROSITE" id="PS50294">
    <property type="entry name" value="WD_REPEATS_REGION"/>
    <property type="match status" value="2"/>
</dbReference>
<feature type="repeat" description="WD" evidence="1">
    <location>
        <begin position="282"/>
        <end position="314"/>
    </location>
</feature>
<dbReference type="OrthoDB" id="63070at2759"/>
<name>A0A8S1UH75_PAROT</name>
<accession>A0A8S1UH75</accession>
<sequence>MIQPQGGFKCNSHLQTVKFVLITRNAKFMLQCEQCFQEMEGEKKAQNIAEIIDKTKKRKQAEFEEYQKKLQPELQTLDQYQEYVSKLEDSIKEIIKKLNKDLISWKENLQQKLDDKSKFDFIKELENEQQHHIEMIDDFLQSKRSDYTDKLEQSLLDLECILTKSPQLNKLRSSLNPQNNIQRSPKKQFMGNNMKIEIKKQSGIQIVFKGEDSEILDVFQGLQQKQERKITYKKQNKTVSQPIYCEVISFNKDDSIIATACDREIKLWKFQDGNISDLLYNLNEHTQTVKTLLFSKKKNWLFSAGKDLSIILWKPKKMLFNINITKKQVNPQSHRDQIIFLELNEKEDQLFSCSSDCKILVWAVNYQRNFIQLLQYLEKHAAPVTQVRLNQSNTLMVSISLDQKIIIWEKNDQQEWSFKQQIVDQGGCTVNFLNDQTIVSKTYKGQIHIFSEMEKQFYRISIKQLSELNEQDGEYQPSIFYSQQQVLIQKHYKTLYFLTIDNLNDITISDQKIELEDEKIIASLSNSGKHLVVWCKEYFRVYELFYN</sequence>
<dbReference type="GO" id="GO:0097361">
    <property type="term" value="C:cytosolic [4Fe-4S] assembly targeting complex"/>
    <property type="evidence" value="ECO:0007669"/>
    <property type="project" value="TreeGrafter"/>
</dbReference>
<evidence type="ECO:0000256" key="2">
    <source>
        <dbReference type="SAM" id="Coils"/>
    </source>
</evidence>
<dbReference type="Pfam" id="PF00400">
    <property type="entry name" value="WD40"/>
    <property type="match status" value="3"/>
</dbReference>
<evidence type="ECO:0008006" key="5">
    <source>
        <dbReference type="Google" id="ProtNLM"/>
    </source>
</evidence>
<dbReference type="AlphaFoldDB" id="A0A8S1UH75"/>
<dbReference type="SMART" id="SM00320">
    <property type="entry name" value="WD40"/>
    <property type="match status" value="4"/>
</dbReference>
<evidence type="ECO:0000256" key="1">
    <source>
        <dbReference type="PROSITE-ProRule" id="PRU00221"/>
    </source>
</evidence>
<dbReference type="OMA" id="QCFQEME"/>
<organism evidence="3 4">
    <name type="scientific">Paramecium octaurelia</name>
    <dbReference type="NCBI Taxonomy" id="43137"/>
    <lineage>
        <taxon>Eukaryota</taxon>
        <taxon>Sar</taxon>
        <taxon>Alveolata</taxon>
        <taxon>Ciliophora</taxon>
        <taxon>Intramacronucleata</taxon>
        <taxon>Oligohymenophorea</taxon>
        <taxon>Peniculida</taxon>
        <taxon>Parameciidae</taxon>
        <taxon>Paramecium</taxon>
    </lineage>
</organism>
<proteinExistence type="predicted"/>
<keyword evidence="2" id="KW-0175">Coiled coil</keyword>
<dbReference type="PROSITE" id="PS50082">
    <property type="entry name" value="WD_REPEATS_2"/>
    <property type="match status" value="2"/>
</dbReference>
<dbReference type="GO" id="GO:0016226">
    <property type="term" value="P:iron-sulfur cluster assembly"/>
    <property type="evidence" value="ECO:0007669"/>
    <property type="project" value="TreeGrafter"/>
</dbReference>
<protein>
    <recommendedName>
        <fullName evidence="5">WD40-repeat-containing domain</fullName>
    </recommendedName>
</protein>
<feature type="coiled-coil region" evidence="2">
    <location>
        <begin position="49"/>
        <end position="115"/>
    </location>
</feature>
<feature type="repeat" description="WD" evidence="1">
    <location>
        <begin position="377"/>
        <end position="409"/>
    </location>
</feature>
<evidence type="ECO:0000313" key="4">
    <source>
        <dbReference type="Proteomes" id="UP000683925"/>
    </source>
</evidence>
<reference evidence="3" key="1">
    <citation type="submission" date="2021-01" db="EMBL/GenBank/DDBJ databases">
        <authorList>
            <consortium name="Genoscope - CEA"/>
            <person name="William W."/>
        </authorList>
    </citation>
    <scope>NUCLEOTIDE SEQUENCE</scope>
</reference>
<keyword evidence="4" id="KW-1185">Reference proteome</keyword>
<gene>
    <name evidence="3" type="ORF">POCTA_138.1.T0430180</name>
</gene>
<dbReference type="InterPro" id="IPR001680">
    <property type="entry name" value="WD40_rpt"/>
</dbReference>
<dbReference type="Proteomes" id="UP000683925">
    <property type="component" value="Unassembled WGS sequence"/>
</dbReference>
<dbReference type="PANTHER" id="PTHR19920">
    <property type="entry name" value="WD40 PROTEIN CIAO1"/>
    <property type="match status" value="1"/>
</dbReference>
<keyword evidence="1" id="KW-0853">WD repeat</keyword>